<dbReference type="KEGG" id="brb:EH207_02040"/>
<dbReference type="InterPro" id="IPR007159">
    <property type="entry name" value="SpoVT-AbrB_dom"/>
</dbReference>
<sequence>MYTTRLKKVGGSVMLAVPPAVLKTLDLSPDSEVGVTVDNGCLIIEPQKRPHYSLAELLAQCDPHAEISDEEREWIDAPATGKEIL</sequence>
<dbReference type="AlphaFoldDB" id="A0A4P8QKP8"/>
<reference evidence="3 4" key="1">
    <citation type="submission" date="2018-11" db="EMBL/GenBank/DDBJ databases">
        <title>Genome sequences of Brenneria nigrifluens and Brenneria rubrifaciens.</title>
        <authorList>
            <person name="Poret-Peterson A.T."/>
            <person name="McClean A.E."/>
            <person name="Kluepfel D.A."/>
        </authorList>
    </citation>
    <scope>NUCLEOTIDE SEQUENCE [LARGE SCALE GENOMIC DNA]</scope>
    <source>
        <strain evidence="3 4">6D370</strain>
    </source>
</reference>
<dbReference type="EMBL" id="CP034035">
    <property type="protein sequence ID" value="QCR07441.1"/>
    <property type="molecule type" value="Genomic_DNA"/>
</dbReference>
<keyword evidence="4" id="KW-1185">Reference proteome</keyword>
<dbReference type="SUPFAM" id="SSF89447">
    <property type="entry name" value="AbrB/MazE/MraZ-like"/>
    <property type="match status" value="1"/>
</dbReference>
<dbReference type="OrthoDB" id="9795766at2"/>
<dbReference type="GO" id="GO:0097351">
    <property type="term" value="F:toxin sequestering activity"/>
    <property type="evidence" value="ECO:0007669"/>
    <property type="project" value="InterPro"/>
</dbReference>
<dbReference type="InterPro" id="IPR039052">
    <property type="entry name" value="Antitox_PemI-like"/>
</dbReference>
<gene>
    <name evidence="3" type="ORF">EH207_02040</name>
</gene>
<organism evidence="3 4">
    <name type="scientific">Brenneria rubrifaciens</name>
    <dbReference type="NCBI Taxonomy" id="55213"/>
    <lineage>
        <taxon>Bacteria</taxon>
        <taxon>Pseudomonadati</taxon>
        <taxon>Pseudomonadota</taxon>
        <taxon>Gammaproteobacteria</taxon>
        <taxon>Enterobacterales</taxon>
        <taxon>Pectobacteriaceae</taxon>
        <taxon>Brenneria</taxon>
    </lineage>
</organism>
<dbReference type="PANTHER" id="PTHR40516:SF1">
    <property type="entry name" value="ANTITOXIN CHPS-RELATED"/>
    <property type="match status" value="1"/>
</dbReference>
<dbReference type="Proteomes" id="UP000299580">
    <property type="component" value="Chromosome"/>
</dbReference>
<feature type="domain" description="SpoVT-AbrB" evidence="2">
    <location>
        <begin position="4"/>
        <end position="49"/>
    </location>
</feature>
<protein>
    <submittedName>
        <fullName evidence="3">Antitoxin</fullName>
    </submittedName>
</protein>
<dbReference type="PANTHER" id="PTHR40516">
    <property type="entry name" value="ANTITOXIN CHPS-RELATED"/>
    <property type="match status" value="1"/>
</dbReference>
<evidence type="ECO:0000256" key="1">
    <source>
        <dbReference type="PROSITE-ProRule" id="PRU01076"/>
    </source>
</evidence>
<dbReference type="Pfam" id="PF04014">
    <property type="entry name" value="MazE_antitoxin"/>
    <property type="match status" value="1"/>
</dbReference>
<name>A0A4P8QKP8_9GAMM</name>
<keyword evidence="1" id="KW-0238">DNA-binding</keyword>
<dbReference type="Gene3D" id="2.10.260.10">
    <property type="match status" value="1"/>
</dbReference>
<evidence type="ECO:0000313" key="4">
    <source>
        <dbReference type="Proteomes" id="UP000299580"/>
    </source>
</evidence>
<dbReference type="RefSeq" id="WP_121588677.1">
    <property type="nucleotide sequence ID" value="NZ_CP034035.1"/>
</dbReference>
<accession>A0A4P8QKP8</accession>
<evidence type="ECO:0000259" key="2">
    <source>
        <dbReference type="PROSITE" id="PS51740"/>
    </source>
</evidence>
<proteinExistence type="predicted"/>
<dbReference type="GO" id="GO:0003677">
    <property type="term" value="F:DNA binding"/>
    <property type="evidence" value="ECO:0007669"/>
    <property type="project" value="UniProtKB-UniRule"/>
</dbReference>
<dbReference type="SMART" id="SM00966">
    <property type="entry name" value="SpoVT_AbrB"/>
    <property type="match status" value="1"/>
</dbReference>
<dbReference type="InterPro" id="IPR037914">
    <property type="entry name" value="SpoVT-AbrB_sf"/>
</dbReference>
<dbReference type="PROSITE" id="PS51740">
    <property type="entry name" value="SPOVT_ABRB"/>
    <property type="match status" value="1"/>
</dbReference>
<evidence type="ECO:0000313" key="3">
    <source>
        <dbReference type="EMBL" id="QCR07441.1"/>
    </source>
</evidence>